<feature type="transmembrane region" description="Helical" evidence="1">
    <location>
        <begin position="14"/>
        <end position="40"/>
    </location>
</feature>
<keyword evidence="1" id="KW-0472">Membrane</keyword>
<evidence type="ECO:0000313" key="3">
    <source>
        <dbReference type="Proteomes" id="UP000091820"/>
    </source>
</evidence>
<dbReference type="EnsemblMetazoa" id="GBRI010073-RA">
    <property type="protein sequence ID" value="GBRI010073-PA"/>
    <property type="gene ID" value="GBRI010073"/>
</dbReference>
<reference evidence="3" key="1">
    <citation type="submission" date="2014-03" db="EMBL/GenBank/DDBJ databases">
        <authorList>
            <person name="Aksoy S."/>
            <person name="Warren W."/>
            <person name="Wilson R.K."/>
        </authorList>
    </citation>
    <scope>NUCLEOTIDE SEQUENCE [LARGE SCALE GENOMIC DNA]</scope>
    <source>
        <strain evidence="3">IAEA</strain>
    </source>
</reference>
<protein>
    <submittedName>
        <fullName evidence="2">Uncharacterized protein</fullName>
    </submittedName>
</protein>
<reference evidence="2" key="2">
    <citation type="submission" date="2020-05" db="UniProtKB">
        <authorList>
            <consortium name="EnsemblMetazoa"/>
        </authorList>
    </citation>
    <scope>IDENTIFICATION</scope>
    <source>
        <strain evidence="2">IAEA</strain>
    </source>
</reference>
<dbReference type="Proteomes" id="UP000091820">
    <property type="component" value="Unassembled WGS sequence"/>
</dbReference>
<evidence type="ECO:0000313" key="2">
    <source>
        <dbReference type="EnsemblMetazoa" id="GBRI010073-PA"/>
    </source>
</evidence>
<keyword evidence="3" id="KW-1185">Reference proteome</keyword>
<keyword evidence="1" id="KW-0812">Transmembrane</keyword>
<evidence type="ECO:0000256" key="1">
    <source>
        <dbReference type="SAM" id="Phobius"/>
    </source>
</evidence>
<name>A0A1A9W8H8_9MUSC</name>
<keyword evidence="1" id="KW-1133">Transmembrane helix</keyword>
<organism evidence="2 3">
    <name type="scientific">Glossina brevipalpis</name>
    <dbReference type="NCBI Taxonomy" id="37001"/>
    <lineage>
        <taxon>Eukaryota</taxon>
        <taxon>Metazoa</taxon>
        <taxon>Ecdysozoa</taxon>
        <taxon>Arthropoda</taxon>
        <taxon>Hexapoda</taxon>
        <taxon>Insecta</taxon>
        <taxon>Pterygota</taxon>
        <taxon>Neoptera</taxon>
        <taxon>Endopterygota</taxon>
        <taxon>Diptera</taxon>
        <taxon>Brachycera</taxon>
        <taxon>Muscomorpha</taxon>
        <taxon>Hippoboscoidea</taxon>
        <taxon>Glossinidae</taxon>
        <taxon>Glossina</taxon>
    </lineage>
</organism>
<dbReference type="AlphaFoldDB" id="A0A1A9W8H8"/>
<proteinExistence type="predicted"/>
<dbReference type="VEuPathDB" id="VectorBase:GBRI010073"/>
<accession>A0A1A9W8H8</accession>
<sequence>MAVVSSQDLGQQRLLFIALINYFIGAYIIRFHGSVCALRLQFQLPKKMYRVQVHHLGEVSVCASLSNLRSRLEVTLPGGVLLSVWHRHPCYELGPRMEDISYPFNNLTNINTKQAL</sequence>